<dbReference type="SUPFAM" id="SSF48371">
    <property type="entry name" value="ARM repeat"/>
    <property type="match status" value="1"/>
</dbReference>
<organism evidence="1 2">
    <name type="scientific">Chloroflexus aggregans (strain MD-66 / DSM 9485)</name>
    <dbReference type="NCBI Taxonomy" id="326427"/>
    <lineage>
        <taxon>Bacteria</taxon>
        <taxon>Bacillati</taxon>
        <taxon>Chloroflexota</taxon>
        <taxon>Chloroflexia</taxon>
        <taxon>Chloroflexales</taxon>
        <taxon>Chloroflexineae</taxon>
        <taxon>Chloroflexaceae</taxon>
        <taxon>Chloroflexus</taxon>
    </lineage>
</organism>
<reference evidence="1" key="1">
    <citation type="submission" date="2008-12" db="EMBL/GenBank/DDBJ databases">
        <title>Complete sequence of Chloroflexus aggregans DSM 9485.</title>
        <authorList>
            <consortium name="US DOE Joint Genome Institute"/>
            <person name="Lucas S."/>
            <person name="Copeland A."/>
            <person name="Lapidus A."/>
            <person name="Glavina del Rio T."/>
            <person name="Dalin E."/>
            <person name="Tice H."/>
            <person name="Pitluck S."/>
            <person name="Foster B."/>
            <person name="Larimer F."/>
            <person name="Land M."/>
            <person name="Hauser L."/>
            <person name="Kyrpides N."/>
            <person name="Mikhailova N."/>
            <person name="Bryant D."/>
            <person name="Richardson P."/>
        </authorList>
    </citation>
    <scope>NUCLEOTIDE SEQUENCE</scope>
    <source>
        <strain evidence="1">DSM 9485</strain>
    </source>
</reference>
<dbReference type="InterPro" id="IPR011989">
    <property type="entry name" value="ARM-like"/>
</dbReference>
<dbReference type="eggNOG" id="COG1413">
    <property type="taxonomic scope" value="Bacteria"/>
</dbReference>
<accession>B8G6K0</accession>
<dbReference type="Proteomes" id="UP000002508">
    <property type="component" value="Chromosome"/>
</dbReference>
<dbReference type="EMBL" id="CP001337">
    <property type="protein sequence ID" value="ACL23937.1"/>
    <property type="molecule type" value="Genomic_DNA"/>
</dbReference>
<dbReference type="eggNOG" id="COG5635">
    <property type="taxonomic scope" value="Bacteria"/>
</dbReference>
<keyword evidence="2" id="KW-1185">Reference proteome</keyword>
<dbReference type="PANTHER" id="PTHR12697:SF5">
    <property type="entry name" value="DEOXYHYPUSINE HYDROXYLASE"/>
    <property type="match status" value="1"/>
</dbReference>
<dbReference type="InterPro" id="IPR027417">
    <property type="entry name" value="P-loop_NTPase"/>
</dbReference>
<dbReference type="OrthoDB" id="134778at2"/>
<proteinExistence type="predicted"/>
<dbReference type="InterPro" id="IPR016024">
    <property type="entry name" value="ARM-type_fold"/>
</dbReference>
<gene>
    <name evidence="1" type="ordered locus">Cagg_1022</name>
</gene>
<keyword evidence="1" id="KW-0456">Lyase</keyword>
<protein>
    <submittedName>
        <fullName evidence="1">PBS lyase HEAT domain protein repeat-containing protein</fullName>
    </submittedName>
</protein>
<evidence type="ECO:0000313" key="1">
    <source>
        <dbReference type="EMBL" id="ACL23937.1"/>
    </source>
</evidence>
<dbReference type="Pfam" id="PF13646">
    <property type="entry name" value="HEAT_2"/>
    <property type="match status" value="1"/>
</dbReference>
<dbReference type="AlphaFoldDB" id="B8G6K0"/>
<sequence>MQERSADRPEMTFVPRALRDLFLPRRIPREVRTAVEQWLESEPITRLLPVALELPLGLDLDLAKLMSEPHHIALIGPPASGRSLALAQIARRWLDQQPAMPLVRLLLGELDSPSLTPRAIVARALARRNLAPNPLEHNLPCLLLIDDWEELPLARRAVWQRFLIRLPERWSRACTVVALPTGELWPGFRHHAIAPLSAEHLAEWVQRLFTFTDRQEGLDLFERDPLVLLRERPAEILMLALTHPLSGWPISRAALYERTAAFVAPIIVATDEQAGWRIGLTAYRLYRQAIELAAQTTPHPATIRQATPHWRGLCIPLAFGAAPDPRPLIDALADATLPSHERLSLLARSLRERPRLDPALSRPILDEICRSRGEALATLVPVLPVILTDIGRTQSGQLNELLERITELLPPETSTTLLITILDTGDAPPVLRWQAIDLLCRQRILPPPLPTYADLISQAGRCLLAVVHPDTIHHLAEPALQLGLRLLLSGAAGTNRQYLIAHHLLAHTTLPASVRALAPAALPPAEVGQAIVDPMPEVRQAARKVWIRTGHIDQLARFVTQTDKPWSARDEALTDLATTADGQTFIAAFAIGNRLPLDLRLRAIRLLSRLPNGTELLKRLLYAEHEPEIIRAAAVRSLSHNFHVITHLGPLLDRRHPPLIRRTTVHVLSAIARLHQSAALTARTSLLTVLNQPDLDAALTTTIIETLGKHGGKQALAALGHTLAPTYGVTLLETWITSFPALIGPSEQWIDQADNPTVRALLADLMVAIANHPNLIGVELDRPSALIAGHVMILSSATARTLGTIGQHQPTLMPAVRALIGVALYDTSTLRPLSELLNADPTCDLVAIVRNTEHDPPLRYTALHALAQQPNGAEALLYLAKHADSDLACTALDRLQPPLPPTLNEQLLQLVNTATDEAVRLAGLRALGRNADPAAVPALLEIALNNEETTAIRAAALDAIVEAPVAPLTELITSQPEPIRSAALRALSRSPQPGPAPILHRLAFDPDRTCALAAVSALAAHPETHTPILARLIRSHPDLAVRLAAAAAFDASAADETIPVFVEALLSPYPALQTQAFRLLAAIDPYHAALRQPLTDPQQTVVLRFQALHHLSTYAPNDPLIRQVANDPTAPEQLRCHAIAVLGRQADATVVDVLLRLAGDATQPPAVKHAAIAALDRQWTEVGHEAALTALITLVTSPIPEVVLWAGTVLLDRLVPIEIGEP</sequence>
<dbReference type="SUPFAM" id="SSF52540">
    <property type="entry name" value="P-loop containing nucleoside triphosphate hydrolases"/>
    <property type="match status" value="1"/>
</dbReference>
<name>B8G6K0_CHLAD</name>
<dbReference type="RefSeq" id="WP_012616302.1">
    <property type="nucleotide sequence ID" value="NC_011831.1"/>
</dbReference>
<dbReference type="HOGENOM" id="CLU_268510_0_0_0"/>
<dbReference type="GO" id="GO:0016491">
    <property type="term" value="F:oxidoreductase activity"/>
    <property type="evidence" value="ECO:0007669"/>
    <property type="project" value="TreeGrafter"/>
</dbReference>
<dbReference type="Gene3D" id="1.25.10.10">
    <property type="entry name" value="Leucine-rich Repeat Variant"/>
    <property type="match status" value="4"/>
</dbReference>
<dbReference type="GO" id="GO:0016829">
    <property type="term" value="F:lyase activity"/>
    <property type="evidence" value="ECO:0007669"/>
    <property type="project" value="UniProtKB-KW"/>
</dbReference>
<dbReference type="PANTHER" id="PTHR12697">
    <property type="entry name" value="PBS LYASE HEAT-LIKE PROTEIN"/>
    <property type="match status" value="1"/>
</dbReference>
<evidence type="ECO:0000313" key="2">
    <source>
        <dbReference type="Proteomes" id="UP000002508"/>
    </source>
</evidence>
<dbReference type="InterPro" id="IPR004155">
    <property type="entry name" value="PBS_lyase_HEAT"/>
</dbReference>
<dbReference type="KEGG" id="cag:Cagg_1022"/>
<dbReference type="SMART" id="SM00567">
    <property type="entry name" value="EZ_HEAT"/>
    <property type="match status" value="6"/>
</dbReference>
<dbReference type="STRING" id="326427.Cagg_1022"/>